<dbReference type="InterPro" id="IPR050209">
    <property type="entry name" value="Rab_GTPases_membrane_traffic"/>
</dbReference>
<evidence type="ECO:0008006" key="3">
    <source>
        <dbReference type="Google" id="ProtNLM"/>
    </source>
</evidence>
<dbReference type="PRINTS" id="PR00449">
    <property type="entry name" value="RASTRNSFRMNG"/>
</dbReference>
<reference evidence="1" key="1">
    <citation type="journal article" date="2020" name="Microb. Genom.">
        <title>Genetic diversity of clinical and environmental Mucorales isolates obtained from an investigation of mucormycosis cases among solid organ transplant recipients.</title>
        <authorList>
            <person name="Nguyen M.H."/>
            <person name="Kaul D."/>
            <person name="Muto C."/>
            <person name="Cheng S.J."/>
            <person name="Richter R.A."/>
            <person name="Bruno V.M."/>
            <person name="Liu G."/>
            <person name="Beyhan S."/>
            <person name="Sundermann A.J."/>
            <person name="Mounaud S."/>
            <person name="Pasculle A.W."/>
            <person name="Nierman W.C."/>
            <person name="Driscoll E."/>
            <person name="Cumbie R."/>
            <person name="Clancy C.J."/>
            <person name="Dupont C.L."/>
        </authorList>
    </citation>
    <scope>NUCLEOTIDE SEQUENCE</scope>
    <source>
        <strain evidence="1">GL16</strain>
    </source>
</reference>
<dbReference type="EMBL" id="JAANIT010004330">
    <property type="protein sequence ID" value="KAG1532756.1"/>
    <property type="molecule type" value="Genomic_DNA"/>
</dbReference>
<accession>A0A9P6XUE2</accession>
<dbReference type="InterPro" id="IPR027417">
    <property type="entry name" value="P-loop_NTPase"/>
</dbReference>
<dbReference type="Pfam" id="PF00071">
    <property type="entry name" value="Ras"/>
    <property type="match status" value="1"/>
</dbReference>
<dbReference type="OrthoDB" id="9989112at2759"/>
<organism evidence="1 2">
    <name type="scientific">Rhizopus oryzae</name>
    <name type="common">Mucormycosis agent</name>
    <name type="synonym">Rhizopus arrhizus var. delemar</name>
    <dbReference type="NCBI Taxonomy" id="64495"/>
    <lineage>
        <taxon>Eukaryota</taxon>
        <taxon>Fungi</taxon>
        <taxon>Fungi incertae sedis</taxon>
        <taxon>Mucoromycota</taxon>
        <taxon>Mucoromycotina</taxon>
        <taxon>Mucoromycetes</taxon>
        <taxon>Mucorales</taxon>
        <taxon>Mucorineae</taxon>
        <taxon>Rhizopodaceae</taxon>
        <taxon>Rhizopus</taxon>
    </lineage>
</organism>
<name>A0A9P6XUE2_RHIOR</name>
<dbReference type="Gene3D" id="3.40.50.300">
    <property type="entry name" value="P-loop containing nucleotide triphosphate hydrolases"/>
    <property type="match status" value="1"/>
</dbReference>
<dbReference type="GO" id="GO:0003924">
    <property type="term" value="F:GTPase activity"/>
    <property type="evidence" value="ECO:0007669"/>
    <property type="project" value="InterPro"/>
</dbReference>
<dbReference type="AlphaFoldDB" id="A0A9P6XUE2"/>
<sequence>MVAWYDNLYKLILTGISGVGKSNAMSRFARNEFSSESTSTIGVEFEIKNLEIDNHIVEVSIWDFAAEEKFRVIVPA</sequence>
<evidence type="ECO:0000313" key="2">
    <source>
        <dbReference type="Proteomes" id="UP000717996"/>
    </source>
</evidence>
<dbReference type="GO" id="GO:0005525">
    <property type="term" value="F:GTP binding"/>
    <property type="evidence" value="ECO:0007669"/>
    <property type="project" value="InterPro"/>
</dbReference>
<protein>
    <recommendedName>
        <fullName evidence="3">GTP-binding protein</fullName>
    </recommendedName>
</protein>
<dbReference type="Proteomes" id="UP000717996">
    <property type="component" value="Unassembled WGS sequence"/>
</dbReference>
<dbReference type="InterPro" id="IPR001806">
    <property type="entry name" value="Small_GTPase"/>
</dbReference>
<dbReference type="SMART" id="SM00175">
    <property type="entry name" value="RAB"/>
    <property type="match status" value="1"/>
</dbReference>
<dbReference type="SUPFAM" id="SSF52540">
    <property type="entry name" value="P-loop containing nucleoside triphosphate hydrolases"/>
    <property type="match status" value="1"/>
</dbReference>
<dbReference type="PANTHER" id="PTHR47979">
    <property type="entry name" value="DRAB11-RELATED"/>
    <property type="match status" value="1"/>
</dbReference>
<evidence type="ECO:0000313" key="1">
    <source>
        <dbReference type="EMBL" id="KAG1532756.1"/>
    </source>
</evidence>
<comment type="caution">
    <text evidence="1">The sequence shown here is derived from an EMBL/GenBank/DDBJ whole genome shotgun (WGS) entry which is preliminary data.</text>
</comment>
<proteinExistence type="predicted"/>
<dbReference type="FunFam" id="3.40.50.300:FF:001447">
    <property type="entry name" value="Ras-related protein Rab-1B"/>
    <property type="match status" value="1"/>
</dbReference>
<dbReference type="PROSITE" id="PS51419">
    <property type="entry name" value="RAB"/>
    <property type="match status" value="1"/>
</dbReference>
<gene>
    <name evidence="1" type="ORF">G6F51_012954</name>
</gene>